<keyword evidence="2" id="KW-1185">Reference proteome</keyword>
<comment type="caution">
    <text evidence="1">The sequence shown here is derived from an EMBL/GenBank/DDBJ whole genome shotgun (WGS) entry which is preliminary data.</text>
</comment>
<reference evidence="1" key="1">
    <citation type="submission" date="2021-01" db="EMBL/GenBank/DDBJ databases">
        <authorList>
            <person name="Zahm M."/>
            <person name="Roques C."/>
            <person name="Cabau C."/>
            <person name="Klopp C."/>
            <person name="Donnadieu C."/>
            <person name="Jouanno E."/>
            <person name="Lampietro C."/>
            <person name="Louis A."/>
            <person name="Herpin A."/>
            <person name="Echchiki A."/>
            <person name="Berthelot C."/>
            <person name="Parey E."/>
            <person name="Roest-Crollius H."/>
            <person name="Braasch I."/>
            <person name="Postlethwait J."/>
            <person name="Bobe J."/>
            <person name="Montfort J."/>
            <person name="Bouchez O."/>
            <person name="Begum T."/>
            <person name="Mejri S."/>
            <person name="Adams A."/>
            <person name="Chen W.-J."/>
            <person name="Guiguen Y."/>
        </authorList>
    </citation>
    <scope>NUCLEOTIDE SEQUENCE</scope>
    <source>
        <tissue evidence="1">Blood</tissue>
    </source>
</reference>
<gene>
    <name evidence="1" type="ORF">AGOR_G00068780</name>
</gene>
<evidence type="ECO:0000313" key="2">
    <source>
        <dbReference type="Proteomes" id="UP000829720"/>
    </source>
</evidence>
<organism evidence="1 2">
    <name type="scientific">Albula goreensis</name>
    <dbReference type="NCBI Taxonomy" id="1534307"/>
    <lineage>
        <taxon>Eukaryota</taxon>
        <taxon>Metazoa</taxon>
        <taxon>Chordata</taxon>
        <taxon>Craniata</taxon>
        <taxon>Vertebrata</taxon>
        <taxon>Euteleostomi</taxon>
        <taxon>Actinopterygii</taxon>
        <taxon>Neopterygii</taxon>
        <taxon>Teleostei</taxon>
        <taxon>Albuliformes</taxon>
        <taxon>Albulidae</taxon>
        <taxon>Albula</taxon>
    </lineage>
</organism>
<name>A0A8T3DNG3_9TELE</name>
<dbReference type="AlphaFoldDB" id="A0A8T3DNG3"/>
<sequence length="94" mass="10851">MIFAKECKNRGLKETCLDLNITCTDFLYKRQILPCVPFETGKILRVRVDNTWGSVVWEVEETYGSTRINQNCNKQPFPDVVFEVRKAGMKTCGK</sequence>
<protein>
    <submittedName>
        <fullName evidence="1">Uncharacterized protein</fullName>
    </submittedName>
</protein>
<proteinExistence type="predicted"/>
<evidence type="ECO:0000313" key="1">
    <source>
        <dbReference type="EMBL" id="KAI1898092.1"/>
    </source>
</evidence>
<accession>A0A8T3DNG3</accession>
<dbReference type="EMBL" id="JAERUA010000006">
    <property type="protein sequence ID" value="KAI1898092.1"/>
    <property type="molecule type" value="Genomic_DNA"/>
</dbReference>
<dbReference type="Proteomes" id="UP000829720">
    <property type="component" value="Unassembled WGS sequence"/>
</dbReference>